<protein>
    <recommendedName>
        <fullName evidence="4">Lipoprotein</fullName>
    </recommendedName>
</protein>
<feature type="chain" id="PRO_5045776606" description="Lipoprotein" evidence="1">
    <location>
        <begin position="28"/>
        <end position="90"/>
    </location>
</feature>
<dbReference type="RefSeq" id="WP_187708367.1">
    <property type="nucleotide sequence ID" value="NZ_CP060782.1"/>
</dbReference>
<evidence type="ECO:0000313" key="2">
    <source>
        <dbReference type="EMBL" id="QNP45411.1"/>
    </source>
</evidence>
<dbReference type="EMBL" id="CP060782">
    <property type="protein sequence ID" value="QNP45411.1"/>
    <property type="molecule type" value="Genomic_DNA"/>
</dbReference>
<dbReference type="Proteomes" id="UP000516105">
    <property type="component" value="Chromosome"/>
</dbReference>
<evidence type="ECO:0000313" key="3">
    <source>
        <dbReference type="Proteomes" id="UP000516105"/>
    </source>
</evidence>
<organism evidence="2 3">
    <name type="scientific">Sphingomonas sediminicola</name>
    <dbReference type="NCBI Taxonomy" id="386874"/>
    <lineage>
        <taxon>Bacteria</taxon>
        <taxon>Pseudomonadati</taxon>
        <taxon>Pseudomonadota</taxon>
        <taxon>Alphaproteobacteria</taxon>
        <taxon>Sphingomonadales</taxon>
        <taxon>Sphingomonadaceae</taxon>
        <taxon>Sphingomonas</taxon>
    </lineage>
</organism>
<reference evidence="2 3" key="1">
    <citation type="submission" date="2020-08" db="EMBL/GenBank/DDBJ databases">
        <title>Genome sequence of Sphingomonas sediminicola KACC 15039T.</title>
        <authorList>
            <person name="Hyun D.-W."/>
            <person name="Bae J.-W."/>
        </authorList>
    </citation>
    <scope>NUCLEOTIDE SEQUENCE [LARGE SCALE GENOMIC DNA]</scope>
    <source>
        <strain evidence="2 3">KACC 15039</strain>
    </source>
</reference>
<accession>A0ABX6T6A8</accession>
<evidence type="ECO:0000256" key="1">
    <source>
        <dbReference type="SAM" id="SignalP"/>
    </source>
</evidence>
<gene>
    <name evidence="2" type="ORF">H9L14_12570</name>
</gene>
<name>A0ABX6T6A8_9SPHN</name>
<evidence type="ECO:0008006" key="4">
    <source>
        <dbReference type="Google" id="ProtNLM"/>
    </source>
</evidence>
<proteinExistence type="predicted"/>
<feature type="signal peptide" evidence="1">
    <location>
        <begin position="1"/>
        <end position="27"/>
    </location>
</feature>
<keyword evidence="3" id="KW-1185">Reference proteome</keyword>
<sequence>MKLTLRIGAAIGIVALAACSQSGQDNAANMESDTQMSTNETVLPADEGGRKAIRSATSLISSTRAARTPPTLLKIRQIPIDLENRRSSTH</sequence>
<keyword evidence="1" id="KW-0732">Signal</keyword>
<dbReference type="PROSITE" id="PS51257">
    <property type="entry name" value="PROKAR_LIPOPROTEIN"/>
    <property type="match status" value="1"/>
</dbReference>